<evidence type="ECO:0000256" key="6">
    <source>
        <dbReference type="SAM" id="MobiDB-lite"/>
    </source>
</evidence>
<keyword evidence="2 5" id="KW-0217">Developmental protein</keyword>
<keyword evidence="8" id="KW-1185">Reference proteome</keyword>
<keyword evidence="3 5" id="KW-0221">Differentiation</keyword>
<dbReference type="PANTHER" id="PTHR31791">
    <property type="entry name" value="FRIGIDA-LIKE PROTEIN 3-RELATED"/>
    <property type="match status" value="1"/>
</dbReference>
<evidence type="ECO:0000256" key="1">
    <source>
        <dbReference type="ARBA" id="ARBA00008956"/>
    </source>
</evidence>
<evidence type="ECO:0000256" key="3">
    <source>
        <dbReference type="ARBA" id="ARBA00022782"/>
    </source>
</evidence>
<dbReference type="PANTHER" id="PTHR31791:SF10">
    <property type="entry name" value="FRIGIDA-LIKE PROTEIN"/>
    <property type="match status" value="1"/>
</dbReference>
<dbReference type="Proteomes" id="UP001341840">
    <property type="component" value="Unassembled WGS sequence"/>
</dbReference>
<comment type="caution">
    <text evidence="7">The sequence shown here is derived from an EMBL/GenBank/DDBJ whole genome shotgun (WGS) entry which is preliminary data.</text>
</comment>
<evidence type="ECO:0000313" key="8">
    <source>
        <dbReference type="Proteomes" id="UP001341840"/>
    </source>
</evidence>
<sequence length="533" mass="58860">MAETSSERVQKFFHDLEFHKAILTTCTDLFAALSQRFTSLDNSLHQKSQSLHSKFQSLESRSHQTLEELRRRHSSIPERESAAAALISDQTNAALSDIRTPLPANPDISTTLKCLSRKMDSSALLRFIVSKRKESASLRAEISTSISEAVDPPRLVLDAVEEFLNCKLAKSGVTDKRWACGILIQALFPESGGGAKRPEFSRRIVERAVGLVELWKGQMDEESENGTIGAAEVVMFLQMVVCFGLRSMFDDDYLRKFVMEFASRRDMAKLAAMLEFGDKMIDIIDELVKNGKEVEAVYFASESGLTERFPPVDLLKSCLRNYKKNTAIISKKGNNSQAATDDSTTLELNTIKAIIKCVEDHKLEPEFNLDNLRKRVTQLEKTKAERKKSATAGKPKKRGVRPGGMSSSRPAKSAKFNPHQSSSSSRRNLTPSLQPSPSARFSGTFNYPSQTIYDASATANPYAAAYGAAHTQSPAGMTQQHYSLPVDNLGPSGYRSSGASYVGQSSYGVYDYGNAALSTYQPPYTVDQSSYRG</sequence>
<evidence type="ECO:0000256" key="5">
    <source>
        <dbReference type="RuleBase" id="RU364012"/>
    </source>
</evidence>
<accession>A0ABU6V2Q0</accession>
<gene>
    <name evidence="7" type="ORF">PIB30_006498</name>
</gene>
<comment type="similarity">
    <text evidence="1 5">Belongs to the Frigida family.</text>
</comment>
<protein>
    <recommendedName>
        <fullName evidence="5">FRIGIDA-like protein</fullName>
    </recommendedName>
</protein>
<feature type="region of interest" description="Disordered" evidence="6">
    <location>
        <begin position="380"/>
        <end position="442"/>
    </location>
</feature>
<proteinExistence type="inferred from homology"/>
<reference evidence="7 8" key="1">
    <citation type="journal article" date="2023" name="Plants (Basel)">
        <title>Bridging the Gap: Combining Genomics and Transcriptomics Approaches to Understand Stylosanthes scabra, an Orphan Legume from the Brazilian Caatinga.</title>
        <authorList>
            <person name="Ferreira-Neto J.R.C."/>
            <person name="da Silva M.D."/>
            <person name="Binneck E."/>
            <person name="de Melo N.F."/>
            <person name="da Silva R.H."/>
            <person name="de Melo A.L.T.M."/>
            <person name="Pandolfi V."/>
            <person name="Bustamante F.O."/>
            <person name="Brasileiro-Vidal A.C."/>
            <person name="Benko-Iseppon A.M."/>
        </authorList>
    </citation>
    <scope>NUCLEOTIDE SEQUENCE [LARGE SCALE GENOMIC DNA]</scope>
    <source>
        <tissue evidence="7">Leaves</tissue>
    </source>
</reference>
<dbReference type="InterPro" id="IPR012474">
    <property type="entry name" value="Frigida"/>
</dbReference>
<name>A0ABU6V2Q0_9FABA</name>
<evidence type="ECO:0000313" key="7">
    <source>
        <dbReference type="EMBL" id="MED6167850.1"/>
    </source>
</evidence>
<feature type="compositionally biased region" description="Polar residues" evidence="6">
    <location>
        <begin position="428"/>
        <end position="442"/>
    </location>
</feature>
<organism evidence="7 8">
    <name type="scientific">Stylosanthes scabra</name>
    <dbReference type="NCBI Taxonomy" id="79078"/>
    <lineage>
        <taxon>Eukaryota</taxon>
        <taxon>Viridiplantae</taxon>
        <taxon>Streptophyta</taxon>
        <taxon>Embryophyta</taxon>
        <taxon>Tracheophyta</taxon>
        <taxon>Spermatophyta</taxon>
        <taxon>Magnoliopsida</taxon>
        <taxon>eudicotyledons</taxon>
        <taxon>Gunneridae</taxon>
        <taxon>Pentapetalae</taxon>
        <taxon>rosids</taxon>
        <taxon>fabids</taxon>
        <taxon>Fabales</taxon>
        <taxon>Fabaceae</taxon>
        <taxon>Papilionoideae</taxon>
        <taxon>50 kb inversion clade</taxon>
        <taxon>dalbergioids sensu lato</taxon>
        <taxon>Dalbergieae</taxon>
        <taxon>Pterocarpus clade</taxon>
        <taxon>Stylosanthes</taxon>
    </lineage>
</organism>
<keyword evidence="4 5" id="KW-0287">Flowering</keyword>
<dbReference type="EMBL" id="JASCZI010151048">
    <property type="protein sequence ID" value="MED6167850.1"/>
    <property type="molecule type" value="Genomic_DNA"/>
</dbReference>
<evidence type="ECO:0000256" key="4">
    <source>
        <dbReference type="ARBA" id="ARBA00023089"/>
    </source>
</evidence>
<evidence type="ECO:0000256" key="2">
    <source>
        <dbReference type="ARBA" id="ARBA00022473"/>
    </source>
</evidence>
<dbReference type="Pfam" id="PF07899">
    <property type="entry name" value="Frigida"/>
    <property type="match status" value="1"/>
</dbReference>